<protein>
    <submittedName>
        <fullName evidence="2">Candidate secreted effector</fullName>
    </submittedName>
</protein>
<sequence>MISISSNNTCKVMRISRMSKFCYISSNYCLQINNNEALSIQQLQLLLYVFQYVN</sequence>
<dbReference type="AlphaFoldDB" id="A0A914NVF3"/>
<reference evidence="2" key="1">
    <citation type="submission" date="2022-11" db="UniProtKB">
        <authorList>
            <consortium name="WormBaseParasite"/>
        </authorList>
    </citation>
    <scope>IDENTIFICATION</scope>
</reference>
<accession>A0A914NVF3</accession>
<name>A0A914NVF3_MELIC</name>
<evidence type="ECO:0000313" key="1">
    <source>
        <dbReference type="Proteomes" id="UP000887563"/>
    </source>
</evidence>
<keyword evidence="1" id="KW-1185">Reference proteome</keyword>
<dbReference type="Proteomes" id="UP000887563">
    <property type="component" value="Unplaced"/>
</dbReference>
<evidence type="ECO:0000313" key="2">
    <source>
        <dbReference type="WBParaSite" id="Minc3s11286g44777"/>
    </source>
</evidence>
<organism evidence="1 2">
    <name type="scientific">Meloidogyne incognita</name>
    <name type="common">Southern root-knot nematode worm</name>
    <name type="synonym">Oxyuris incognita</name>
    <dbReference type="NCBI Taxonomy" id="6306"/>
    <lineage>
        <taxon>Eukaryota</taxon>
        <taxon>Metazoa</taxon>
        <taxon>Ecdysozoa</taxon>
        <taxon>Nematoda</taxon>
        <taxon>Chromadorea</taxon>
        <taxon>Rhabditida</taxon>
        <taxon>Tylenchina</taxon>
        <taxon>Tylenchomorpha</taxon>
        <taxon>Tylenchoidea</taxon>
        <taxon>Meloidogynidae</taxon>
        <taxon>Meloidogyninae</taxon>
        <taxon>Meloidogyne</taxon>
        <taxon>Meloidogyne incognita group</taxon>
    </lineage>
</organism>
<dbReference type="WBParaSite" id="Minc3s11286g44777">
    <property type="protein sequence ID" value="Minc3s11286g44777"/>
    <property type="gene ID" value="Minc3s11286g44777"/>
</dbReference>
<proteinExistence type="predicted"/>